<evidence type="ECO:0000313" key="2">
    <source>
        <dbReference type="EMBL" id="MBF1264960.1"/>
    </source>
</evidence>
<dbReference type="Proteomes" id="UP000780345">
    <property type="component" value="Unassembled WGS sequence"/>
</dbReference>
<reference evidence="2" key="1">
    <citation type="submission" date="2020-04" db="EMBL/GenBank/DDBJ databases">
        <title>Deep metagenomics examines the oral microbiome during advanced dental caries in children, revealing novel taxa and co-occurrences with host molecules.</title>
        <authorList>
            <person name="Baker J.L."/>
            <person name="Morton J.T."/>
            <person name="Dinis M."/>
            <person name="Alvarez R."/>
            <person name="Tran N.C."/>
            <person name="Knight R."/>
            <person name="Edlund A."/>
        </authorList>
    </citation>
    <scope>NUCLEOTIDE SEQUENCE</scope>
    <source>
        <strain evidence="2">JCVI_32_bin.62</strain>
    </source>
</reference>
<sequence>MLLKRMRIDSKINSLDDIFNHDDLGLLADVKPIAPKADADAMVLQTFGEVESFFRRHGRLPNNDGNLDEKILDRKWQALLNNKQHCETLRQYDTLNLLRSSEKTERSKAENVVTLEDIFNSDDLNLLDIGNTDIFRMEHIPQRAANGSPYEDENNAVRKPCIDFWRFETWFKQIHHMLKHGKAHFERLKTETFLQPGDVFLLHGALCYVADFAETEDRKSTRGNRRLRVIYENGTESNILTRSLARAVYKDENGKKVMLADTEALPDILTAHNQPDLVTGHLYIVKLLQAKPQLSAYKNLYKIGFTTDTVETRIANSENDTAFLESKVVPVLSFECRNINPHTFERLLHAFFAAQKLNIRLMGKDGKSYIPNEWFDVRLDVIEKAAEYIVNGTINQYRMDNTTGNIVQKLMK</sequence>
<name>A0A930GVQ9_NEISI</name>
<evidence type="ECO:0000313" key="3">
    <source>
        <dbReference type="Proteomes" id="UP000780345"/>
    </source>
</evidence>
<accession>A0A930GVQ9</accession>
<dbReference type="EMBL" id="JABZQQ010000027">
    <property type="protein sequence ID" value="MBF1264960.1"/>
    <property type="molecule type" value="Genomic_DNA"/>
</dbReference>
<dbReference type="Pfam" id="PF13455">
    <property type="entry name" value="MUG113"/>
    <property type="match status" value="1"/>
</dbReference>
<comment type="caution">
    <text evidence="2">The sequence shown here is derived from an EMBL/GenBank/DDBJ whole genome shotgun (WGS) entry which is preliminary data.</text>
</comment>
<dbReference type="InterPro" id="IPR018306">
    <property type="entry name" value="Phage_T5_Orf172_DNA-bd"/>
</dbReference>
<evidence type="ECO:0000259" key="1">
    <source>
        <dbReference type="SMART" id="SM00974"/>
    </source>
</evidence>
<dbReference type="SMART" id="SM00974">
    <property type="entry name" value="T5orf172"/>
    <property type="match status" value="1"/>
</dbReference>
<protein>
    <submittedName>
        <fullName evidence="2">GIY-YIG nuclease family protein</fullName>
    </submittedName>
</protein>
<feature type="domain" description="Bacteriophage T5 Orf172 DNA-binding" evidence="1">
    <location>
        <begin position="295"/>
        <end position="389"/>
    </location>
</feature>
<proteinExistence type="predicted"/>
<dbReference type="AlphaFoldDB" id="A0A930GVQ9"/>
<gene>
    <name evidence="2" type="ORF">HXM80_04590</name>
</gene>
<organism evidence="2 3">
    <name type="scientific">Neisseria sicca</name>
    <dbReference type="NCBI Taxonomy" id="490"/>
    <lineage>
        <taxon>Bacteria</taxon>
        <taxon>Pseudomonadati</taxon>
        <taxon>Pseudomonadota</taxon>
        <taxon>Betaproteobacteria</taxon>
        <taxon>Neisseriales</taxon>
        <taxon>Neisseriaceae</taxon>
        <taxon>Neisseria</taxon>
    </lineage>
</organism>